<evidence type="ECO:0000256" key="3">
    <source>
        <dbReference type="ARBA" id="ARBA00022490"/>
    </source>
</evidence>
<dbReference type="Pfam" id="PF05670">
    <property type="entry name" value="NFACT-R_1"/>
    <property type="match status" value="1"/>
</dbReference>
<comment type="subcellular location">
    <subcellularLocation>
        <location evidence="1">Cytoplasm</location>
    </subcellularLocation>
</comment>
<feature type="domain" description="NFACT protein C-terminal" evidence="7">
    <location>
        <begin position="1038"/>
        <end position="1132"/>
    </location>
</feature>
<comment type="similarity">
    <text evidence="2">Belongs to the NEMF family.</text>
</comment>
<protein>
    <recommendedName>
        <fullName evidence="10">NFACT RNA-binding domain-containing protein</fullName>
    </recommendedName>
</protein>
<evidence type="ECO:0000313" key="9">
    <source>
        <dbReference type="Proteomes" id="UP000232323"/>
    </source>
</evidence>
<reference evidence="8 9" key="1">
    <citation type="submission" date="2017-08" db="EMBL/GenBank/DDBJ databases">
        <title>Acidophilic green algal genome provides insights into adaptation to an acidic environment.</title>
        <authorList>
            <person name="Hirooka S."/>
            <person name="Hirose Y."/>
            <person name="Kanesaki Y."/>
            <person name="Higuchi S."/>
            <person name="Fujiwara T."/>
            <person name="Onuma R."/>
            <person name="Era A."/>
            <person name="Ohbayashi R."/>
            <person name="Uzuka A."/>
            <person name="Nozaki H."/>
            <person name="Yoshikawa H."/>
            <person name="Miyagishima S.Y."/>
        </authorList>
    </citation>
    <scope>NUCLEOTIDE SEQUENCE [LARGE SCALE GENOMIC DNA]</scope>
    <source>
        <strain evidence="8 9">NIES-2499</strain>
    </source>
</reference>
<dbReference type="InterPro" id="IPR008532">
    <property type="entry name" value="NFACT_RNA-bd"/>
</dbReference>
<feature type="domain" description="NFACT RNA-binding" evidence="6">
    <location>
        <begin position="533"/>
        <end position="644"/>
    </location>
</feature>
<dbReference type="GO" id="GO:0043023">
    <property type="term" value="F:ribosomal large subunit binding"/>
    <property type="evidence" value="ECO:0007669"/>
    <property type="project" value="TreeGrafter"/>
</dbReference>
<dbReference type="AlphaFoldDB" id="A0A250XBY6"/>
<evidence type="ECO:0000256" key="1">
    <source>
        <dbReference type="ARBA" id="ARBA00004496"/>
    </source>
</evidence>
<feature type="compositionally biased region" description="Basic and acidic residues" evidence="5">
    <location>
        <begin position="968"/>
        <end position="982"/>
    </location>
</feature>
<sequence length="1159" mass="126569">MKQRFTSVDCAAEVACLNNRLLGLRLANVYDLNAKTYVLKLAKSGEDGEKVFLLLESGARFHTTELLREKADVPSNFTLKLRKHIRTRRLEAVRQLGVDRIVDFVFGSGEGTYHLILEMYSQGNIVLTDKNFEVLTLLRSHRDDEKGFAVMARHAYPMHAVRLRQQVQRQELWDALNAGMEQGQPLKGTLASLLPYGPAIAEHCIIDSGLDPGSKLSSLEMVTQALEALLPALGRLDTWFATLEQGGSPLGFITVAAPGSKKNPQQSKKKEKQQQNQPGSTCDAAGVPAPPGGESEVPEIYQDFNPLRLGQSAGHKVVEFPTFDAALDDFYSKIEGQRAAIARAEAEKNAMGKLDRIRTDQASRVTGLQREAEEAELRGTLIEYNLEAVDAVLLAVNEALASGMDWQELDRMIRDERKAGNPVACLIHSLQLDQNKVTLILSNYLDTQEDEFDEEANTRPASKVQVDLSLSAYSNVSVHYDSRKKHVVKQVKTLAANEAALKAAEKKAQQQLQQVRNQPSGPVAVRKPLWFEKFNWFISSENYLVISGRDAQQNELIVKRYFRRGDVYVHADLHGASSTIIKNPDQGKPVPPMTLQQAGCACVCRSRAWDSKIVTSAWWVQHHQVSKAAPTGEYLPTGSFMIRGRKNFLPPQPLVFGFGFMFKLEESSIAAHLGERAPRLLLEEEGSQVLDDEGDIEIEEEQDEEEVSALDRFMEGGIDPLARSASSTAGGLQATSSGLGSRTAAASAANKAQLYKRYGLSEEDAEVSIVGGDVEGGAEAGEGGANGQQQSGRRHMSAKERELMKKGGGQFPKQQQQVTASSKGGENQGKKLDEGVKGKSPLVLSATAAAAAARGKKGKQQKIKERYADQDDEDRELALAVLASQGDKKTRADRRKERKERKELKRQDGQTSVPGLNPSAREEAIAKATQKQFTGGAAAAAEEEPSSSDTAGSNRSSDAGDTVGRTEAGMRKRGEGDYRQPGDNEDDDVKAQQDAHPCSVDPEEEQGELHATDDAEKAEIAALLAEEKTAPELAEEERDRLTVLDALTGVPRAEEGDLLLTALPVCGPYQALQGFKYKVKLTPGTVKKGKASKQALELLIRGQDVAPREKELLRAIPEMDMINAMVGTVKISMPGMQKLKAVEKTNRKIKAKANVAAGI</sequence>
<comment type="caution">
    <text evidence="8">The sequence shown here is derived from an EMBL/GenBank/DDBJ whole genome shotgun (WGS) entry which is preliminary data.</text>
</comment>
<evidence type="ECO:0000256" key="5">
    <source>
        <dbReference type="SAM" id="MobiDB-lite"/>
    </source>
</evidence>
<keyword evidence="9" id="KW-1185">Reference proteome</keyword>
<dbReference type="InterPro" id="IPR021846">
    <property type="entry name" value="NFACT-C"/>
</dbReference>
<evidence type="ECO:0000313" key="8">
    <source>
        <dbReference type="EMBL" id="GAX80591.1"/>
    </source>
</evidence>
<dbReference type="Gene3D" id="2.30.310.10">
    <property type="entry name" value="ibrinogen binding protein from staphylococcus aureus domain"/>
    <property type="match status" value="1"/>
</dbReference>
<dbReference type="FunFam" id="2.30.310.10:FF:000002">
    <property type="entry name" value="nuclear export mediator factor Nemf"/>
    <property type="match status" value="1"/>
</dbReference>
<evidence type="ECO:0000256" key="2">
    <source>
        <dbReference type="ARBA" id="ARBA00008318"/>
    </source>
</evidence>
<dbReference type="GO" id="GO:0000049">
    <property type="term" value="F:tRNA binding"/>
    <property type="evidence" value="ECO:0007669"/>
    <property type="project" value="TreeGrafter"/>
</dbReference>
<dbReference type="InterPro" id="IPR051608">
    <property type="entry name" value="RQC_Subunit_NEMF"/>
</dbReference>
<dbReference type="GO" id="GO:1990116">
    <property type="term" value="P:ribosome-associated ubiquitin-dependent protein catabolic process"/>
    <property type="evidence" value="ECO:0007669"/>
    <property type="project" value="TreeGrafter"/>
</dbReference>
<name>A0A250XBY6_9CHLO</name>
<evidence type="ECO:0000256" key="4">
    <source>
        <dbReference type="ARBA" id="ARBA00023054"/>
    </source>
</evidence>
<evidence type="ECO:0000259" key="6">
    <source>
        <dbReference type="Pfam" id="PF05670"/>
    </source>
</evidence>
<keyword evidence="3" id="KW-0963">Cytoplasm</keyword>
<dbReference type="GO" id="GO:0005737">
    <property type="term" value="C:cytoplasm"/>
    <property type="evidence" value="ECO:0007669"/>
    <property type="project" value="UniProtKB-SubCell"/>
</dbReference>
<evidence type="ECO:0000259" key="7">
    <source>
        <dbReference type="Pfam" id="PF11923"/>
    </source>
</evidence>
<dbReference type="OrthoDB" id="207084at2759"/>
<dbReference type="Pfam" id="PF05833">
    <property type="entry name" value="NFACT_N"/>
    <property type="match status" value="1"/>
</dbReference>
<feature type="compositionally biased region" description="Polar residues" evidence="5">
    <location>
        <begin position="947"/>
        <end position="959"/>
    </location>
</feature>
<organism evidence="8 9">
    <name type="scientific">Chlamydomonas eustigma</name>
    <dbReference type="NCBI Taxonomy" id="1157962"/>
    <lineage>
        <taxon>Eukaryota</taxon>
        <taxon>Viridiplantae</taxon>
        <taxon>Chlorophyta</taxon>
        <taxon>core chlorophytes</taxon>
        <taxon>Chlorophyceae</taxon>
        <taxon>CS clade</taxon>
        <taxon>Chlamydomonadales</taxon>
        <taxon>Chlamydomonadaceae</taxon>
        <taxon>Chlamydomonas</taxon>
    </lineage>
</organism>
<dbReference type="EMBL" id="BEGY01000054">
    <property type="protein sequence ID" value="GAX80591.1"/>
    <property type="molecule type" value="Genomic_DNA"/>
</dbReference>
<gene>
    <name evidence="8" type="ORF">CEUSTIGMA_g8028.t1</name>
</gene>
<accession>A0A250XBY6</accession>
<feature type="compositionally biased region" description="Gly residues" evidence="5">
    <location>
        <begin position="774"/>
        <end position="786"/>
    </location>
</feature>
<dbReference type="GO" id="GO:0072344">
    <property type="term" value="P:rescue of stalled ribosome"/>
    <property type="evidence" value="ECO:0007669"/>
    <property type="project" value="TreeGrafter"/>
</dbReference>
<dbReference type="Proteomes" id="UP000232323">
    <property type="component" value="Unassembled WGS sequence"/>
</dbReference>
<proteinExistence type="inferred from homology"/>
<dbReference type="PANTHER" id="PTHR15239:SF6">
    <property type="entry name" value="RIBOSOME QUALITY CONTROL COMPLEX SUBUNIT NEMF"/>
    <property type="match status" value="1"/>
</dbReference>
<evidence type="ECO:0008006" key="10">
    <source>
        <dbReference type="Google" id="ProtNLM"/>
    </source>
</evidence>
<feature type="compositionally biased region" description="Basic and acidic residues" evidence="5">
    <location>
        <begin position="828"/>
        <end position="837"/>
    </location>
</feature>
<dbReference type="PANTHER" id="PTHR15239">
    <property type="entry name" value="NUCLEAR EXPORT MEDIATOR FACTOR NEMF"/>
    <property type="match status" value="1"/>
</dbReference>
<feature type="region of interest" description="Disordered" evidence="5">
    <location>
        <begin position="774"/>
        <end position="1011"/>
    </location>
</feature>
<dbReference type="GO" id="GO:1990112">
    <property type="term" value="C:RQC complex"/>
    <property type="evidence" value="ECO:0007669"/>
    <property type="project" value="TreeGrafter"/>
</dbReference>
<feature type="region of interest" description="Disordered" evidence="5">
    <location>
        <begin position="254"/>
        <end position="295"/>
    </location>
</feature>
<dbReference type="STRING" id="1157962.A0A250XBY6"/>
<keyword evidence="4" id="KW-0175">Coiled coil</keyword>
<dbReference type="Pfam" id="PF11923">
    <property type="entry name" value="NFACT-C"/>
    <property type="match status" value="1"/>
</dbReference>
<feature type="region of interest" description="Disordered" evidence="5">
    <location>
        <begin position="721"/>
        <end position="741"/>
    </location>
</feature>